<comment type="caution">
    <text evidence="2">The sequence shown here is derived from an EMBL/GenBank/DDBJ whole genome shotgun (WGS) entry which is preliminary data.</text>
</comment>
<dbReference type="InterPro" id="IPR018037">
    <property type="entry name" value="FixH_proteobacterial"/>
</dbReference>
<evidence type="ECO:0000313" key="3">
    <source>
        <dbReference type="Proteomes" id="UP000433101"/>
    </source>
</evidence>
<evidence type="ECO:0000313" key="2">
    <source>
        <dbReference type="EMBL" id="MXN65889.1"/>
    </source>
</evidence>
<dbReference type="EMBL" id="WUMV01000006">
    <property type="protein sequence ID" value="MXN65889.1"/>
    <property type="molecule type" value="Genomic_DNA"/>
</dbReference>
<dbReference type="Proteomes" id="UP000433101">
    <property type="component" value="Unassembled WGS sequence"/>
</dbReference>
<protein>
    <submittedName>
        <fullName evidence="2">Nitrogen fixation protein FixH</fullName>
    </submittedName>
</protein>
<accession>A0A7X3LVI6</accession>
<organism evidence="2 3">
    <name type="scientific">Stappia sediminis</name>
    <dbReference type="NCBI Taxonomy" id="2692190"/>
    <lineage>
        <taxon>Bacteria</taxon>
        <taxon>Pseudomonadati</taxon>
        <taxon>Pseudomonadota</taxon>
        <taxon>Alphaproteobacteria</taxon>
        <taxon>Hyphomicrobiales</taxon>
        <taxon>Stappiaceae</taxon>
        <taxon>Stappia</taxon>
    </lineage>
</organism>
<keyword evidence="1" id="KW-1133">Transmembrane helix</keyword>
<proteinExistence type="predicted"/>
<dbReference type="InterPro" id="IPR008620">
    <property type="entry name" value="FixH"/>
</dbReference>
<dbReference type="AlphaFoldDB" id="A0A7X3LVI6"/>
<keyword evidence="1" id="KW-0812">Transmembrane</keyword>
<evidence type="ECO:0000256" key="1">
    <source>
        <dbReference type="SAM" id="Phobius"/>
    </source>
</evidence>
<sequence>MQANTAPRLKTTEKRVTGRTVLIWLFGFFGAIFAANAVFIWLALGSFPGVAVESSYKAGLAYNEEIAASKVQADRHWDVEAKVARRGDGTADITVAAHDEAGAPLSGLVFTATLIRPASAEAYRVVALSEGESGRYTGIASGLSEGRWILELEADGAQGIVFRSRNRMFLSAE</sequence>
<keyword evidence="3" id="KW-1185">Reference proteome</keyword>
<reference evidence="2 3" key="1">
    <citation type="submission" date="2019-12" db="EMBL/GenBank/DDBJ databases">
        <authorList>
            <person name="Li M."/>
        </authorList>
    </citation>
    <scope>NUCLEOTIDE SEQUENCE [LARGE SCALE GENOMIC DNA]</scope>
    <source>
        <strain evidence="2 3">GBMRC 2046</strain>
    </source>
</reference>
<name>A0A7X3LVI6_9HYPH</name>
<dbReference type="Pfam" id="PF05751">
    <property type="entry name" value="FixH"/>
    <property type="match status" value="1"/>
</dbReference>
<feature type="transmembrane region" description="Helical" evidence="1">
    <location>
        <begin position="21"/>
        <end position="44"/>
    </location>
</feature>
<dbReference type="PIRSF" id="PIRSF011386">
    <property type="entry name" value="FixH"/>
    <property type="match status" value="1"/>
</dbReference>
<gene>
    <name evidence="2" type="ORF">GR183_13330</name>
</gene>
<keyword evidence="1" id="KW-0472">Membrane</keyword>